<organism evidence="1 2">
    <name type="scientific">Mesorhizobium wenxiniae</name>
    <dbReference type="NCBI Taxonomy" id="2014805"/>
    <lineage>
        <taxon>Bacteria</taxon>
        <taxon>Pseudomonadati</taxon>
        <taxon>Pseudomonadota</taxon>
        <taxon>Alphaproteobacteria</taxon>
        <taxon>Hyphomicrobiales</taxon>
        <taxon>Phyllobacteriaceae</taxon>
        <taxon>Mesorhizobium</taxon>
    </lineage>
</organism>
<evidence type="ECO:0000313" key="2">
    <source>
        <dbReference type="Proteomes" id="UP000215931"/>
    </source>
</evidence>
<reference evidence="1 2" key="1">
    <citation type="submission" date="2017-08" db="EMBL/GenBank/DDBJ databases">
        <title>Mesorhizobium wenxinae sp. nov., a novel rhizobial species isolated from root nodules of chickpea (Cicer arietinum L.).</title>
        <authorList>
            <person name="Zhang J."/>
        </authorList>
    </citation>
    <scope>NUCLEOTIDE SEQUENCE [LARGE SCALE GENOMIC DNA]</scope>
    <source>
        <strain evidence="2">WYCCWR 10019</strain>
    </source>
</reference>
<dbReference type="Proteomes" id="UP000215931">
    <property type="component" value="Unassembled WGS sequence"/>
</dbReference>
<protein>
    <submittedName>
        <fullName evidence="1">Uncharacterized protein</fullName>
    </submittedName>
</protein>
<comment type="caution">
    <text evidence="1">The sequence shown here is derived from an EMBL/GenBank/DDBJ whole genome shotgun (WGS) entry which is preliminary data.</text>
</comment>
<dbReference type="OrthoDB" id="7648502at2"/>
<sequence length="65" mass="7259">MAATRSEPDLCDHPLCASICTRRARTIDCHRIRACLNGAILDYGLFAPDREAWSRSVITLVRNVS</sequence>
<accession>A0A271KD14</accession>
<keyword evidence="2" id="KW-1185">Reference proteome</keyword>
<name>A0A271KD14_9HYPH</name>
<evidence type="ECO:0000313" key="1">
    <source>
        <dbReference type="EMBL" id="PAP93067.1"/>
    </source>
</evidence>
<proteinExistence type="predicted"/>
<gene>
    <name evidence="1" type="ORF">CIT31_23415</name>
</gene>
<dbReference type="AlphaFoldDB" id="A0A271KD14"/>
<dbReference type="EMBL" id="NPKH01000028">
    <property type="protein sequence ID" value="PAP93067.1"/>
    <property type="molecule type" value="Genomic_DNA"/>
</dbReference>